<accession>A0A3B5LJ06</accession>
<dbReference type="InterPro" id="IPR013783">
    <property type="entry name" value="Ig-like_fold"/>
</dbReference>
<name>A0A3B5LJ06_9TELE</name>
<evidence type="ECO:0000259" key="11">
    <source>
        <dbReference type="SMART" id="SM00060"/>
    </source>
</evidence>
<proteinExistence type="inferred from homology"/>
<dbReference type="PANTHER" id="PTHR48423:SF2">
    <property type="entry name" value="INTERLEUKIN-12 RECEPTOR SUBUNIT BETA-2"/>
    <property type="match status" value="1"/>
</dbReference>
<evidence type="ECO:0000256" key="5">
    <source>
        <dbReference type="ARBA" id="ARBA00022737"/>
    </source>
</evidence>
<sequence>MYLDLNKQTVNLSKRVNCTTTMLNLSHKLILNICLRFQMIRNILLVFYITTVPPDKPANINCGTTRSSDLINCSLDRGRETYIDTFYNVSVHRYRDFVLDLISDGEEISVPRAILEENTKYTLTVSAYNRFGASRSDPFIFSLADIVIPETPHVVKVEFMNDSISAVLHWKTFESSKRLRSQIRLRGNNTWVKRRHLSEGLIRVENLKPETEYEFQIRTCSYASGQATSFKTSQRVLCSKWSPSVKRMSPGKGPSQQLHVWRRLGDQAKPGLRSVTVFWKPLPVEDYSGELLRYSIVLDDGREEICPAASSQCSVQAPVAVLGLNVSAVTSSGASPPAFVDLRHAGANKVTQKGLKSPGADGSAARVSWSTTVQTGLLYFVVEWESMPPMGLQWKKVLRDMKDTTIAGLMAGVRYNVSLYAVTTRGVSAPTSTPIYSREQRPLSAPVLHVLTREVRRILVRWDELPVDQRRGFISKYTVYLQTLDSSSLTVVFFCTVTVSGSGQRQTWLDCPEGTLSLQLTASNSEGEGPRGRQTLSQPPAPAVGLVIAIVFSITISIAIVANLMCWSCVRKRIKQKCIAWGPEWLVDNLPKPGHSNAIRLLEPLFSFTDSDPTLSPILVVSQDERDEAYPSIHVEESPDGARQAKSLPRTILVEHTGYKPQIAALLPLDEEIKDAREEQREHPENAEEDRLLVGFEGFLGGFLSNMDCSNSSHWATLGSTGDLLWPKTFETSVWKGVCLQEIPRTQEDTENNVSSLDLQQDQREALDSDDTCSSPFSARMFLNSGYFPQVASLDVDT</sequence>
<evidence type="ECO:0000256" key="6">
    <source>
        <dbReference type="ARBA" id="ARBA00022989"/>
    </source>
</evidence>
<dbReference type="PANTHER" id="PTHR48423">
    <property type="entry name" value="INTERLEUKIN-27 RECEPTOR SUBUNIT ALPHA"/>
    <property type="match status" value="1"/>
</dbReference>
<feature type="domain" description="Fibronectin type-III" evidence="11">
    <location>
        <begin position="318"/>
        <end position="428"/>
    </location>
</feature>
<feature type="domain" description="Fibronectin type-III" evidence="11">
    <location>
        <begin position="149"/>
        <end position="225"/>
    </location>
</feature>
<dbReference type="Ensembl" id="ENSXCOT00000012206.1">
    <property type="protein sequence ID" value="ENSXCOP00000012068.1"/>
    <property type="gene ID" value="ENSXCOG00000009130.1"/>
</dbReference>
<dbReference type="Proteomes" id="UP000261380">
    <property type="component" value="Unplaced"/>
</dbReference>
<comment type="similarity">
    <text evidence="2">Belongs to the type I cytokine receptor family. Type 2 subfamily.</text>
</comment>
<keyword evidence="7 10" id="KW-0472">Membrane</keyword>
<feature type="transmembrane region" description="Helical" evidence="10">
    <location>
        <begin position="543"/>
        <end position="567"/>
    </location>
</feature>
<comment type="subcellular location">
    <subcellularLocation>
        <location evidence="1">Membrane</location>
        <topology evidence="1">Single-pass type I membrane protein</topology>
    </subcellularLocation>
</comment>
<keyword evidence="5" id="KW-0677">Repeat</keyword>
<organism evidence="12 13">
    <name type="scientific">Xiphophorus couchianus</name>
    <name type="common">Monterrey platyfish</name>
    <dbReference type="NCBI Taxonomy" id="32473"/>
    <lineage>
        <taxon>Eukaryota</taxon>
        <taxon>Metazoa</taxon>
        <taxon>Chordata</taxon>
        <taxon>Craniata</taxon>
        <taxon>Vertebrata</taxon>
        <taxon>Euteleostomi</taxon>
        <taxon>Actinopterygii</taxon>
        <taxon>Neopterygii</taxon>
        <taxon>Teleostei</taxon>
        <taxon>Neoteleostei</taxon>
        <taxon>Acanthomorphata</taxon>
        <taxon>Ovalentaria</taxon>
        <taxon>Atherinomorphae</taxon>
        <taxon>Cyprinodontiformes</taxon>
        <taxon>Poeciliidae</taxon>
        <taxon>Poeciliinae</taxon>
        <taxon>Xiphophorus</taxon>
    </lineage>
</organism>
<evidence type="ECO:0000256" key="3">
    <source>
        <dbReference type="ARBA" id="ARBA00022692"/>
    </source>
</evidence>
<evidence type="ECO:0000256" key="7">
    <source>
        <dbReference type="ARBA" id="ARBA00023136"/>
    </source>
</evidence>
<keyword evidence="8" id="KW-0675">Receptor</keyword>
<evidence type="ECO:0000256" key="4">
    <source>
        <dbReference type="ARBA" id="ARBA00022729"/>
    </source>
</evidence>
<reference evidence="12" key="1">
    <citation type="submission" date="2025-08" db="UniProtKB">
        <authorList>
            <consortium name="Ensembl"/>
        </authorList>
    </citation>
    <scope>IDENTIFICATION</scope>
</reference>
<keyword evidence="3 10" id="KW-0812">Transmembrane</keyword>
<dbReference type="InterPro" id="IPR036116">
    <property type="entry name" value="FN3_sf"/>
</dbReference>
<protein>
    <recommendedName>
        <fullName evidence="11">Fibronectin type-III domain-containing protein</fullName>
    </recommendedName>
</protein>
<dbReference type="GO" id="GO:0005886">
    <property type="term" value="C:plasma membrane"/>
    <property type="evidence" value="ECO:0007669"/>
    <property type="project" value="UniProtKB-ARBA"/>
</dbReference>
<dbReference type="SMART" id="SM00060">
    <property type="entry name" value="FN3"/>
    <property type="match status" value="3"/>
</dbReference>
<evidence type="ECO:0000256" key="1">
    <source>
        <dbReference type="ARBA" id="ARBA00004479"/>
    </source>
</evidence>
<dbReference type="STRING" id="32473.ENSXCOP00000012068"/>
<dbReference type="InterPro" id="IPR052672">
    <property type="entry name" value="Type1_Cytokine_Rcpt_Type2"/>
</dbReference>
<evidence type="ECO:0000313" key="13">
    <source>
        <dbReference type="Proteomes" id="UP000261380"/>
    </source>
</evidence>
<dbReference type="GeneTree" id="ENSGT00940000159829"/>
<evidence type="ECO:0000256" key="9">
    <source>
        <dbReference type="ARBA" id="ARBA00023180"/>
    </source>
</evidence>
<reference evidence="12" key="2">
    <citation type="submission" date="2025-09" db="UniProtKB">
        <authorList>
            <consortium name="Ensembl"/>
        </authorList>
    </citation>
    <scope>IDENTIFICATION</scope>
</reference>
<dbReference type="CDD" id="cd00063">
    <property type="entry name" value="FN3"/>
    <property type="match status" value="2"/>
</dbReference>
<dbReference type="AlphaFoldDB" id="A0A3B5LJ06"/>
<evidence type="ECO:0000256" key="10">
    <source>
        <dbReference type="SAM" id="Phobius"/>
    </source>
</evidence>
<feature type="domain" description="Fibronectin type-III" evidence="11">
    <location>
        <begin position="54"/>
        <end position="134"/>
    </location>
</feature>
<keyword evidence="9" id="KW-0325">Glycoprotein</keyword>
<keyword evidence="4" id="KW-0732">Signal</keyword>
<evidence type="ECO:0000256" key="2">
    <source>
        <dbReference type="ARBA" id="ARBA00008921"/>
    </source>
</evidence>
<dbReference type="Gene3D" id="2.60.40.10">
    <property type="entry name" value="Immunoglobulins"/>
    <property type="match status" value="5"/>
</dbReference>
<evidence type="ECO:0000256" key="8">
    <source>
        <dbReference type="ARBA" id="ARBA00023170"/>
    </source>
</evidence>
<dbReference type="InterPro" id="IPR003961">
    <property type="entry name" value="FN3_dom"/>
</dbReference>
<evidence type="ECO:0000313" key="12">
    <source>
        <dbReference type="Ensembl" id="ENSXCOP00000012068.1"/>
    </source>
</evidence>
<keyword evidence="13" id="KW-1185">Reference proteome</keyword>
<dbReference type="SUPFAM" id="SSF49265">
    <property type="entry name" value="Fibronectin type III"/>
    <property type="match status" value="4"/>
</dbReference>
<keyword evidence="6 10" id="KW-1133">Transmembrane helix</keyword>